<accession>A0A6J5KLL0</accession>
<organism evidence="1">
    <name type="scientific">uncultured Caudovirales phage</name>
    <dbReference type="NCBI Taxonomy" id="2100421"/>
    <lineage>
        <taxon>Viruses</taxon>
        <taxon>Duplodnaviria</taxon>
        <taxon>Heunggongvirae</taxon>
        <taxon>Uroviricota</taxon>
        <taxon>Caudoviricetes</taxon>
        <taxon>Peduoviridae</taxon>
        <taxon>Maltschvirus</taxon>
        <taxon>Maltschvirus maltsch</taxon>
    </lineage>
</organism>
<evidence type="ECO:0000313" key="1">
    <source>
        <dbReference type="EMBL" id="CAB4123118.1"/>
    </source>
</evidence>
<dbReference type="EMBL" id="LR796167">
    <property type="protein sequence ID" value="CAB4123118.1"/>
    <property type="molecule type" value="Genomic_DNA"/>
</dbReference>
<proteinExistence type="predicted"/>
<protein>
    <submittedName>
        <fullName evidence="1">Uncharacterized protein</fullName>
    </submittedName>
</protein>
<sequence>MVVQAAVTDYQTSVYNTTNDMSVRAVVLLSELSGRGGSDDSSGRSVIAEILGRRQPYAANDIASMRVKLCADITFLGGFWDVDRRCML</sequence>
<name>A0A6J5KLL0_9CAUD</name>
<reference evidence="1" key="1">
    <citation type="submission" date="2020-04" db="EMBL/GenBank/DDBJ databases">
        <authorList>
            <person name="Chiriac C."/>
            <person name="Salcher M."/>
            <person name="Ghai R."/>
            <person name="Kavagutti S V."/>
        </authorList>
    </citation>
    <scope>NUCLEOTIDE SEQUENCE</scope>
</reference>
<gene>
    <name evidence="1" type="ORF">UFOVP29_277</name>
</gene>